<dbReference type="Pfam" id="PF03219">
    <property type="entry name" value="TLC"/>
    <property type="match status" value="1"/>
</dbReference>
<feature type="region of interest" description="Disordered" evidence="10">
    <location>
        <begin position="661"/>
        <end position="704"/>
    </location>
</feature>
<evidence type="ECO:0000256" key="5">
    <source>
        <dbReference type="ARBA" id="ARBA00022741"/>
    </source>
</evidence>
<proteinExistence type="inferred from homology"/>
<dbReference type="SUPFAM" id="SSF103473">
    <property type="entry name" value="MFS general substrate transporter"/>
    <property type="match status" value="1"/>
</dbReference>
<evidence type="ECO:0000256" key="4">
    <source>
        <dbReference type="ARBA" id="ARBA00022692"/>
    </source>
</evidence>
<dbReference type="InterPro" id="IPR036259">
    <property type="entry name" value="MFS_trans_sf"/>
</dbReference>
<feature type="transmembrane region" description="Helical" evidence="9">
    <location>
        <begin position="315"/>
        <end position="334"/>
    </location>
</feature>
<feature type="compositionally biased region" description="Basic and acidic residues" evidence="10">
    <location>
        <begin position="695"/>
        <end position="704"/>
    </location>
</feature>
<keyword evidence="7 9" id="KW-1133">Transmembrane helix</keyword>
<evidence type="ECO:0000256" key="6">
    <source>
        <dbReference type="ARBA" id="ARBA00022840"/>
    </source>
</evidence>
<keyword evidence="4 9" id="KW-0812">Transmembrane</keyword>
<evidence type="ECO:0000313" key="12">
    <source>
        <dbReference type="Proteomes" id="UP001224775"/>
    </source>
</evidence>
<feature type="region of interest" description="Disordered" evidence="10">
    <location>
        <begin position="1"/>
        <end position="114"/>
    </location>
</feature>
<dbReference type="PANTHER" id="PTHR31187">
    <property type="match status" value="1"/>
</dbReference>
<feature type="compositionally biased region" description="Acidic residues" evidence="10">
    <location>
        <begin position="84"/>
        <end position="114"/>
    </location>
</feature>
<evidence type="ECO:0000313" key="11">
    <source>
        <dbReference type="EMBL" id="KAK1749095.1"/>
    </source>
</evidence>
<evidence type="ECO:0000256" key="7">
    <source>
        <dbReference type="ARBA" id="ARBA00022989"/>
    </source>
</evidence>
<accession>A0AAD8YP71</accession>
<feature type="transmembrane region" description="Helical" evidence="9">
    <location>
        <begin position="173"/>
        <end position="193"/>
    </location>
</feature>
<sequence>MANHDPFPMRSAEAQALASSVQSEDTDDQNNDGVSSWHKMGTAVSQRLPKMMRRGGDTNKEALVKDKKKTKGRNTKSTAAGEESIYDQDDLDEVQGHSDDEENGDEDNEGGDDFIDAPLRDNTRMLRPEDVADLPRPVGALVLCLQGCFFSTRRVAKRVHRSVYGDTFPWDDFIRTMVLSSTLFVMIGGYWLLRSLKDAVLTALCGVESIPKAKMLSVFVVLGVVAVYNHLLDEKSGFRKEQLFYVFGTFYGILFTGIAYLLNHPTIGLPNQTEDPARILGWVSYCGIESFGSVMVSLFWSFANSNFNLKQAKRSYGVMVATAQLGSILGPTFVNSYGHSLGIPTCYMVGAGCMLTLQLTMWTYVKMFGVVEDAPKAVDVEKKDDPKKANKAGILEGIHLFVEHNYVKGIFAISCLFMVEVTIVDYTMKVLAREHFDEEFPCLPFDEATGEAMACWNAETNSAVGLSTEAIKSFTTFMGFFGQATNGLSFLLSFFGTSAIIQYLGLRITLLLFPSICLIVIVIVRMYPTLNVVFAAMMILKANSYALNNPTKEMLYQPTSSNVKYKAKSWIDIFGARGSKALGSVVTNAFSTSAVELIDKGSLVGMCVASFLIWNATFMGKKFEEYTESGYIVGETNDDDDDVDTGGYTEVNEGGKSNNIEMASRQNDESETSCAFYDDDEIGEEEEGQSLSGGEDEKHIVATV</sequence>
<dbReference type="GO" id="GO:0005471">
    <property type="term" value="F:ATP:ADP antiporter activity"/>
    <property type="evidence" value="ECO:0007669"/>
    <property type="project" value="InterPro"/>
</dbReference>
<feature type="compositionally biased region" description="Basic and acidic residues" evidence="10">
    <location>
        <begin position="54"/>
        <end position="65"/>
    </location>
</feature>
<keyword evidence="5 9" id="KW-0547">Nucleotide-binding</keyword>
<evidence type="ECO:0000256" key="3">
    <source>
        <dbReference type="ARBA" id="ARBA00022448"/>
    </source>
</evidence>
<organism evidence="11 12">
    <name type="scientific">Skeletonema marinoi</name>
    <dbReference type="NCBI Taxonomy" id="267567"/>
    <lineage>
        <taxon>Eukaryota</taxon>
        <taxon>Sar</taxon>
        <taxon>Stramenopiles</taxon>
        <taxon>Ochrophyta</taxon>
        <taxon>Bacillariophyta</taxon>
        <taxon>Coscinodiscophyceae</taxon>
        <taxon>Thalassiosirophycidae</taxon>
        <taxon>Thalassiosirales</taxon>
        <taxon>Skeletonemataceae</taxon>
        <taxon>Skeletonema</taxon>
        <taxon>Skeletonema marinoi-dohrnii complex</taxon>
    </lineage>
</organism>
<keyword evidence="6 9" id="KW-0067">ATP-binding</keyword>
<feature type="transmembrane region" description="Helical" evidence="9">
    <location>
        <begin position="511"/>
        <end position="540"/>
    </location>
</feature>
<feature type="transmembrane region" description="Helical" evidence="9">
    <location>
        <begin position="243"/>
        <end position="262"/>
    </location>
</feature>
<evidence type="ECO:0000256" key="8">
    <source>
        <dbReference type="ARBA" id="ARBA00023136"/>
    </source>
</evidence>
<keyword evidence="8 9" id="KW-0472">Membrane</keyword>
<feature type="compositionally biased region" description="Acidic residues" evidence="10">
    <location>
        <begin position="677"/>
        <end position="688"/>
    </location>
</feature>
<gene>
    <name evidence="11" type="ORF">QTG54_001034</name>
</gene>
<keyword evidence="3 9" id="KW-0813">Transport</keyword>
<feature type="transmembrane region" description="Helical" evidence="9">
    <location>
        <begin position="340"/>
        <end position="357"/>
    </location>
</feature>
<dbReference type="GO" id="GO:0005524">
    <property type="term" value="F:ATP binding"/>
    <property type="evidence" value="ECO:0007669"/>
    <property type="project" value="UniProtKB-KW"/>
</dbReference>
<feature type="transmembrane region" description="Helical" evidence="9">
    <location>
        <begin position="282"/>
        <end position="303"/>
    </location>
</feature>
<dbReference type="PANTHER" id="PTHR31187:SF1">
    <property type="entry name" value="ADP,ATP CARRIER PROTEIN 1"/>
    <property type="match status" value="1"/>
</dbReference>
<dbReference type="AlphaFoldDB" id="A0AAD8YP71"/>
<feature type="transmembrane region" description="Helical" evidence="9">
    <location>
        <begin position="213"/>
        <end position="231"/>
    </location>
</feature>
<reference evidence="11" key="1">
    <citation type="submission" date="2023-06" db="EMBL/GenBank/DDBJ databases">
        <title>Survivors Of The Sea: Transcriptome response of Skeletonema marinoi to long-term dormancy.</title>
        <authorList>
            <person name="Pinder M.I.M."/>
            <person name="Kourtchenko O."/>
            <person name="Robertson E.K."/>
            <person name="Larsson T."/>
            <person name="Maumus F."/>
            <person name="Osuna-Cruz C.M."/>
            <person name="Vancaester E."/>
            <person name="Stenow R."/>
            <person name="Vandepoele K."/>
            <person name="Ploug H."/>
            <person name="Bruchert V."/>
            <person name="Godhe A."/>
            <person name="Topel M."/>
        </authorList>
    </citation>
    <scope>NUCLEOTIDE SEQUENCE</scope>
    <source>
        <strain evidence="11">R05AC</strain>
    </source>
</reference>
<dbReference type="InterPro" id="IPR004667">
    <property type="entry name" value="ADP_ATP_car_bac_type"/>
</dbReference>
<comment type="similarity">
    <text evidence="2 9">Belongs to the ADP/ATP translocase tlc family.</text>
</comment>
<comment type="subcellular location">
    <subcellularLocation>
        <location evidence="1 9">Membrane</location>
        <topology evidence="1 9">Multi-pass membrane protein</topology>
    </subcellularLocation>
</comment>
<evidence type="ECO:0000256" key="2">
    <source>
        <dbReference type="ARBA" id="ARBA00007127"/>
    </source>
</evidence>
<protein>
    <recommendedName>
        <fullName evidence="9">ADP,ATP carrier protein</fullName>
    </recommendedName>
</protein>
<evidence type="ECO:0000256" key="9">
    <source>
        <dbReference type="RuleBase" id="RU363121"/>
    </source>
</evidence>
<comment type="caution">
    <text evidence="11">The sequence shown here is derived from an EMBL/GenBank/DDBJ whole genome shotgun (WGS) entry which is preliminary data.</text>
</comment>
<evidence type="ECO:0000256" key="10">
    <source>
        <dbReference type="SAM" id="MobiDB-lite"/>
    </source>
</evidence>
<keyword evidence="12" id="KW-1185">Reference proteome</keyword>
<dbReference type="EMBL" id="JATAAI010000001">
    <property type="protein sequence ID" value="KAK1749095.1"/>
    <property type="molecule type" value="Genomic_DNA"/>
</dbReference>
<dbReference type="GO" id="GO:0016020">
    <property type="term" value="C:membrane"/>
    <property type="evidence" value="ECO:0007669"/>
    <property type="project" value="UniProtKB-SubCell"/>
</dbReference>
<name>A0AAD8YP71_9STRA</name>
<dbReference type="Proteomes" id="UP001224775">
    <property type="component" value="Unassembled WGS sequence"/>
</dbReference>
<evidence type="ECO:0000256" key="1">
    <source>
        <dbReference type="ARBA" id="ARBA00004141"/>
    </source>
</evidence>